<organism evidence="2 3">
    <name type="scientific">Rhizopus microsporus</name>
    <dbReference type="NCBI Taxonomy" id="58291"/>
    <lineage>
        <taxon>Eukaryota</taxon>
        <taxon>Fungi</taxon>
        <taxon>Fungi incertae sedis</taxon>
        <taxon>Mucoromycota</taxon>
        <taxon>Mucoromycotina</taxon>
        <taxon>Mucoromycetes</taxon>
        <taxon>Mucorales</taxon>
        <taxon>Mucorineae</taxon>
        <taxon>Rhizopodaceae</taxon>
        <taxon>Rhizopus</taxon>
    </lineage>
</organism>
<dbReference type="EMBL" id="KV921309">
    <property type="protein sequence ID" value="ORE19491.1"/>
    <property type="molecule type" value="Genomic_DNA"/>
</dbReference>
<dbReference type="GO" id="GO:0000307">
    <property type="term" value="C:cyclin-dependent protein kinase holoenzyme complex"/>
    <property type="evidence" value="ECO:0007669"/>
    <property type="project" value="TreeGrafter"/>
</dbReference>
<dbReference type="GO" id="GO:0019901">
    <property type="term" value="F:protein kinase binding"/>
    <property type="evidence" value="ECO:0007669"/>
    <property type="project" value="InterPro"/>
</dbReference>
<feature type="compositionally biased region" description="Polar residues" evidence="1">
    <location>
        <begin position="410"/>
        <end position="424"/>
    </location>
</feature>
<evidence type="ECO:0000256" key="1">
    <source>
        <dbReference type="SAM" id="MobiDB-lite"/>
    </source>
</evidence>
<evidence type="ECO:0000313" key="3">
    <source>
        <dbReference type="Proteomes" id="UP000242381"/>
    </source>
</evidence>
<feature type="compositionally biased region" description="Low complexity" evidence="1">
    <location>
        <begin position="355"/>
        <end position="371"/>
    </location>
</feature>
<dbReference type="VEuPathDB" id="FungiDB:BCV72DRAFT_283743"/>
<evidence type="ECO:0000313" key="2">
    <source>
        <dbReference type="EMBL" id="ORE19491.1"/>
    </source>
</evidence>
<feature type="region of interest" description="Disordered" evidence="1">
    <location>
        <begin position="1"/>
        <end position="20"/>
    </location>
</feature>
<dbReference type="GO" id="GO:0016538">
    <property type="term" value="F:cyclin-dependent protein serine/threonine kinase regulator activity"/>
    <property type="evidence" value="ECO:0007669"/>
    <property type="project" value="TreeGrafter"/>
</dbReference>
<dbReference type="GO" id="GO:0005634">
    <property type="term" value="C:nucleus"/>
    <property type="evidence" value="ECO:0007669"/>
    <property type="project" value="TreeGrafter"/>
</dbReference>
<dbReference type="SUPFAM" id="SSF47954">
    <property type="entry name" value="Cyclin-like"/>
    <property type="match status" value="1"/>
</dbReference>
<sequence>MYSQHPHHPLRPQSQQTQQVPHYPAVIDTSYNPSIAAYNTGNNTIVRHSQLPPPPPPHHQGFALVVPPPEPAPNASDSNTPPLSIPELADFASIMVYLMWHARRPSVMALHDLSKAISNTQQTTSDHQLGHSKETATIANRTSAAFKKFCKQVLTATQLSESVILLALKYIAMLLQYNPSIQGAEGSEYRLFTVALMLGNKFLDDNTFTNKTWSEVTGMKVTDLNIMELEFLDVLRFRLFVRKDEFERWKSVVLLFRSQLLNADEAQKQQQLIEETFKGIVSIQQQQQQQQQNQQQYQLMLMLSKAQLPHFPTQPLNRPLTRVPLRIPLQPVWRHHHPIPNTNTSQNTSDYYHYPTSAAPTPSLTTTSSVSNNMPYHPHHPHHQQPQTQHQQQTMRPMNAYSNGYYASAPTPTSIDSYYSNGSRQQQPQPQQQQQQQQQPIRPSRTSYYTEPMSDYTPPTDIYSRPVTTPVSANHNPGYQQQAYMPPPPSHPQQPQQQQQQPVYNGNNGRQSYRRPNGPVPEDPMTAIESYHNHLK</sequence>
<dbReference type="InterPro" id="IPR013922">
    <property type="entry name" value="Cyclin_PHO80-like"/>
</dbReference>
<dbReference type="Pfam" id="PF08613">
    <property type="entry name" value="Cyclin"/>
    <property type="match status" value="1"/>
</dbReference>
<dbReference type="CDD" id="cd20557">
    <property type="entry name" value="CYCLIN_ScPCL1-like"/>
    <property type="match status" value="1"/>
</dbReference>
<dbReference type="AlphaFoldDB" id="A0A0A1MZ11"/>
<name>A0A0A1MZ11_RHIZD</name>
<dbReference type="InterPro" id="IPR036915">
    <property type="entry name" value="Cyclin-like_sf"/>
</dbReference>
<feature type="region of interest" description="Disordered" evidence="1">
    <location>
        <begin position="334"/>
        <end position="536"/>
    </location>
</feature>
<reference evidence="2 3" key="1">
    <citation type="journal article" date="2016" name="Proc. Natl. Acad. Sci. U.S.A.">
        <title>Lipid metabolic changes in an early divergent fungus govern the establishment of a mutualistic symbiosis with endobacteria.</title>
        <authorList>
            <person name="Lastovetsky O.A."/>
            <person name="Gaspar M.L."/>
            <person name="Mondo S.J."/>
            <person name="LaButti K.M."/>
            <person name="Sandor L."/>
            <person name="Grigoriev I.V."/>
            <person name="Henry S.A."/>
            <person name="Pawlowska T.E."/>
        </authorList>
    </citation>
    <scope>NUCLEOTIDE SEQUENCE [LARGE SCALE GENOMIC DNA]</scope>
    <source>
        <strain evidence="2 3">ATCC 11559</strain>
    </source>
</reference>
<dbReference type="Gene3D" id="1.10.472.10">
    <property type="entry name" value="Cyclin-like"/>
    <property type="match status" value="1"/>
</dbReference>
<feature type="compositionally biased region" description="Basic residues" evidence="1">
    <location>
        <begin position="1"/>
        <end position="10"/>
    </location>
</feature>
<evidence type="ECO:0008006" key="4">
    <source>
        <dbReference type="Google" id="ProtNLM"/>
    </source>
</evidence>
<dbReference type="OMA" id="YEVNESF"/>
<feature type="compositionally biased region" description="Low complexity" evidence="1">
    <location>
        <begin position="384"/>
        <end position="394"/>
    </location>
</feature>
<feature type="compositionally biased region" description="Polar residues" evidence="1">
    <location>
        <begin position="340"/>
        <end position="350"/>
    </location>
</feature>
<proteinExistence type="predicted"/>
<dbReference type="PANTHER" id="PTHR15615:SF27">
    <property type="entry name" value="PHO85 CYCLIN CLG1"/>
    <property type="match status" value="1"/>
</dbReference>
<gene>
    <name evidence="2" type="ORF">BCV71DRAFT_197387</name>
</gene>
<dbReference type="Proteomes" id="UP000242381">
    <property type="component" value="Unassembled WGS sequence"/>
</dbReference>
<dbReference type="PANTHER" id="PTHR15615">
    <property type="match status" value="1"/>
</dbReference>
<feature type="compositionally biased region" description="Polar residues" evidence="1">
    <location>
        <begin position="466"/>
        <end position="480"/>
    </location>
</feature>
<feature type="compositionally biased region" description="Low complexity" evidence="1">
    <location>
        <begin position="425"/>
        <end position="440"/>
    </location>
</feature>
<accession>A0A0A1MZ11</accession>
<protein>
    <recommendedName>
        <fullName evidence="4">Cyclin-domain-containing protein</fullName>
    </recommendedName>
</protein>
<feature type="compositionally biased region" description="Low complexity" evidence="1">
    <location>
        <begin position="493"/>
        <end position="502"/>
    </location>
</feature>